<dbReference type="PANTHER" id="PTHR46558:SF4">
    <property type="entry name" value="DNA-BIDING PHAGE PROTEIN"/>
    <property type="match status" value="1"/>
</dbReference>
<dbReference type="CDD" id="cd00093">
    <property type="entry name" value="HTH_XRE"/>
    <property type="match status" value="1"/>
</dbReference>
<organism evidence="3 4">
    <name type="scientific">Periweissella cryptocerci</name>
    <dbReference type="NCBI Taxonomy" id="2506420"/>
    <lineage>
        <taxon>Bacteria</taxon>
        <taxon>Bacillati</taxon>
        <taxon>Bacillota</taxon>
        <taxon>Bacilli</taxon>
        <taxon>Lactobacillales</taxon>
        <taxon>Lactobacillaceae</taxon>
        <taxon>Periweissella</taxon>
    </lineage>
</organism>
<evidence type="ECO:0000313" key="4">
    <source>
        <dbReference type="Proteomes" id="UP000292886"/>
    </source>
</evidence>
<dbReference type="PANTHER" id="PTHR46558">
    <property type="entry name" value="TRACRIPTIONAL REGULATORY PROTEIN-RELATED-RELATED"/>
    <property type="match status" value="1"/>
</dbReference>
<evidence type="ECO:0000256" key="1">
    <source>
        <dbReference type="ARBA" id="ARBA00023125"/>
    </source>
</evidence>
<gene>
    <name evidence="3" type="ORF">EQG49_11540</name>
</gene>
<dbReference type="InterPro" id="IPR010982">
    <property type="entry name" value="Lambda_DNA-bd_dom_sf"/>
</dbReference>
<evidence type="ECO:0000259" key="2">
    <source>
        <dbReference type="PROSITE" id="PS50943"/>
    </source>
</evidence>
<dbReference type="KEGG" id="wei:EQG49_11540"/>
<dbReference type="EMBL" id="CP037940">
    <property type="protein sequence ID" value="QBO37039.1"/>
    <property type="molecule type" value="Genomic_DNA"/>
</dbReference>
<dbReference type="SMART" id="SM00530">
    <property type="entry name" value="HTH_XRE"/>
    <property type="match status" value="1"/>
</dbReference>
<dbReference type="SUPFAM" id="SSF47413">
    <property type="entry name" value="lambda repressor-like DNA-binding domains"/>
    <property type="match status" value="1"/>
</dbReference>
<keyword evidence="4" id="KW-1185">Reference proteome</keyword>
<feature type="domain" description="HTH cro/C1-type" evidence="2">
    <location>
        <begin position="7"/>
        <end position="61"/>
    </location>
</feature>
<proteinExistence type="predicted"/>
<dbReference type="Proteomes" id="UP000292886">
    <property type="component" value="Chromosome"/>
</dbReference>
<dbReference type="GO" id="GO:0003677">
    <property type="term" value="F:DNA binding"/>
    <property type="evidence" value="ECO:0007669"/>
    <property type="project" value="UniProtKB-KW"/>
</dbReference>
<dbReference type="AlphaFoldDB" id="A0A4P6YVY7"/>
<dbReference type="PROSITE" id="PS50943">
    <property type="entry name" value="HTH_CROC1"/>
    <property type="match status" value="1"/>
</dbReference>
<accession>A0A4P6YVY7</accession>
<dbReference type="Pfam" id="PF01381">
    <property type="entry name" value="HTH_3"/>
    <property type="match status" value="1"/>
</dbReference>
<dbReference type="OrthoDB" id="9805856at2"/>
<evidence type="ECO:0000313" key="3">
    <source>
        <dbReference type="EMBL" id="QBO37039.1"/>
    </source>
</evidence>
<sequence length="64" mass="7594">MIMGEILRRLRYEHGFTQEELSMELNISQQSISKWEQDISQPSFGTIVKLSTLYKISIDEFKIR</sequence>
<protein>
    <submittedName>
        <fullName evidence="3">XRE family transcriptional regulator</fullName>
    </submittedName>
</protein>
<name>A0A4P6YVY7_9LACO</name>
<dbReference type="InterPro" id="IPR001387">
    <property type="entry name" value="Cro/C1-type_HTH"/>
</dbReference>
<dbReference type="Gene3D" id="1.10.260.40">
    <property type="entry name" value="lambda repressor-like DNA-binding domains"/>
    <property type="match status" value="1"/>
</dbReference>
<reference evidence="4" key="1">
    <citation type="submission" date="2019-03" db="EMBL/GenBank/DDBJ databases">
        <title>Weissella sp. 26KH-42 Genome sequencing.</title>
        <authorList>
            <person name="Heo J."/>
            <person name="Kim S.-J."/>
            <person name="Kim J.-S."/>
            <person name="Hong S.-B."/>
            <person name="Kwon S.-W."/>
        </authorList>
    </citation>
    <scope>NUCLEOTIDE SEQUENCE [LARGE SCALE GENOMIC DNA]</scope>
    <source>
        <strain evidence="4">26KH-42</strain>
    </source>
</reference>
<keyword evidence="1" id="KW-0238">DNA-binding</keyword>